<feature type="compositionally biased region" description="Low complexity" evidence="1">
    <location>
        <begin position="37"/>
        <end position="54"/>
    </location>
</feature>
<feature type="region of interest" description="Disordered" evidence="1">
    <location>
        <begin position="1"/>
        <end position="54"/>
    </location>
</feature>
<dbReference type="AlphaFoldDB" id="A0A6L6XS05"/>
<proteinExistence type="predicted"/>
<protein>
    <submittedName>
        <fullName evidence="2">Uncharacterized protein</fullName>
    </submittedName>
</protein>
<comment type="caution">
    <text evidence="2">The sequence shown here is derived from an EMBL/GenBank/DDBJ whole genome shotgun (WGS) entry which is preliminary data.</text>
</comment>
<evidence type="ECO:0000313" key="3">
    <source>
        <dbReference type="Proteomes" id="UP000473525"/>
    </source>
</evidence>
<evidence type="ECO:0000256" key="1">
    <source>
        <dbReference type="SAM" id="MobiDB-lite"/>
    </source>
</evidence>
<dbReference type="RefSeq" id="WP_157340581.1">
    <property type="nucleotide sequence ID" value="NZ_WSEK01000004.1"/>
</dbReference>
<sequence>MSQTDDEQQPDRDQDADPERREIAEMEERLDAEAEGDGLAAEAGRGEENGLAEG</sequence>
<organism evidence="2 3">
    <name type="scientific">Nocardioides agri</name>
    <dbReference type="NCBI Taxonomy" id="2682843"/>
    <lineage>
        <taxon>Bacteria</taxon>
        <taxon>Bacillati</taxon>
        <taxon>Actinomycetota</taxon>
        <taxon>Actinomycetes</taxon>
        <taxon>Propionibacteriales</taxon>
        <taxon>Nocardioidaceae</taxon>
        <taxon>Nocardioides</taxon>
    </lineage>
</organism>
<dbReference type="Proteomes" id="UP000473525">
    <property type="component" value="Unassembled WGS sequence"/>
</dbReference>
<reference evidence="2 3" key="1">
    <citation type="submission" date="2019-12" db="EMBL/GenBank/DDBJ databases">
        <authorList>
            <person name="Huq M.A."/>
        </authorList>
    </citation>
    <scope>NUCLEOTIDE SEQUENCE [LARGE SCALE GENOMIC DNA]</scope>
    <source>
        <strain evidence="2 3">MAH-18</strain>
    </source>
</reference>
<accession>A0A6L6XS05</accession>
<evidence type="ECO:0000313" key="2">
    <source>
        <dbReference type="EMBL" id="MVQ48405.1"/>
    </source>
</evidence>
<name>A0A6L6XS05_9ACTN</name>
<feature type="compositionally biased region" description="Basic and acidic residues" evidence="1">
    <location>
        <begin position="9"/>
        <end position="32"/>
    </location>
</feature>
<dbReference type="EMBL" id="WSEK01000004">
    <property type="protein sequence ID" value="MVQ48405.1"/>
    <property type="molecule type" value="Genomic_DNA"/>
</dbReference>
<keyword evidence="3" id="KW-1185">Reference proteome</keyword>
<gene>
    <name evidence="2" type="ORF">GON03_04380</name>
</gene>